<organism evidence="1">
    <name type="scientific">Siphoviridae sp. ctvyM23</name>
    <dbReference type="NCBI Taxonomy" id="2826514"/>
    <lineage>
        <taxon>Viruses</taxon>
        <taxon>Duplodnaviria</taxon>
        <taxon>Heunggongvirae</taxon>
        <taxon>Uroviricota</taxon>
        <taxon>Caudoviricetes</taxon>
    </lineage>
</organism>
<protein>
    <submittedName>
        <fullName evidence="1">Uncharacterized protein</fullName>
    </submittedName>
</protein>
<proteinExistence type="predicted"/>
<accession>A0A8S5MI37</accession>
<name>A0A8S5MI37_9CAUD</name>
<evidence type="ECO:0000313" key="1">
    <source>
        <dbReference type="EMBL" id="DAD81864.1"/>
    </source>
</evidence>
<reference evidence="1" key="1">
    <citation type="journal article" date="2021" name="Proc. Natl. Acad. Sci. U.S.A.">
        <title>A Catalog of Tens of Thousands of Viruses from Human Metagenomes Reveals Hidden Associations with Chronic Diseases.</title>
        <authorList>
            <person name="Tisza M.J."/>
            <person name="Buck C.B."/>
        </authorList>
    </citation>
    <scope>NUCLEOTIDE SEQUENCE</scope>
    <source>
        <strain evidence="1">CtvyM23</strain>
    </source>
</reference>
<sequence length="88" mass="10539">MEVDKNRPTMYASVPDRELWENSNKLKDSYFSLLFLSDRIKEKMQNTEYQQFSRAVAEIGEVVSFISGSFDTWCKHDDYEKWRKSKND</sequence>
<dbReference type="EMBL" id="BK014908">
    <property type="protein sequence ID" value="DAD81864.1"/>
    <property type="molecule type" value="Genomic_DNA"/>
</dbReference>